<keyword evidence="9" id="KW-1185">Reference proteome</keyword>
<dbReference type="Pfam" id="PF25789">
    <property type="entry name" value="TPR_NAA35"/>
    <property type="match status" value="1"/>
</dbReference>
<evidence type="ECO:0000256" key="4">
    <source>
        <dbReference type="ARBA" id="ARBA00022490"/>
    </source>
</evidence>
<evidence type="ECO:0000256" key="1">
    <source>
        <dbReference type="ARBA" id="ARBA00004496"/>
    </source>
</evidence>
<evidence type="ECO:0000256" key="3">
    <source>
        <dbReference type="ARBA" id="ARBA00013618"/>
    </source>
</evidence>
<dbReference type="PANTHER" id="PTHR21373">
    <property type="entry name" value="GLUCOSE REPRESSIBLE PROTEIN MAK10"/>
    <property type="match status" value="1"/>
</dbReference>
<evidence type="ECO:0000313" key="10">
    <source>
        <dbReference type="RefSeq" id="XP_067171878.1"/>
    </source>
</evidence>
<comment type="similarity">
    <text evidence="2">Belongs to the MAK10 family.</text>
</comment>
<dbReference type="InterPro" id="IPR057982">
    <property type="entry name" value="TPR_NAA35"/>
</dbReference>
<sequence>MVMKASVEDDDSGWELGIPDKMEKSNTSWIDITQDFEEACRELKLGELLHDKLFGLFEAMSAIEMMDPKMDAGMIGNQVNRKVLNFEQAIKDGTIKIKDLTSPELIGIMDTCFCCLITWLEGHSLAQTVFTCLYIHNPDFIEDPAMKAFALGILKICDIAREKVNKAAVFEEEDFQSMTYGFKMANSVTDLRVTGMLKDVEDDMQRRVKSTRSRQGEERDPEVELEHQQCLAVFSRVKFTRVLLTVLIAFTKKETSAVAEAQKLMTQAADLLSAIHNSLHHGIQAQNDTTKGVLGMLTCIAYFGQMSDFIVLDFFCEFSEQSPCVLSRSLLQTTFLVDNKKVFGTHLMQDMVKDALRSFVSPPVLSPKCCLYNNHQAKDYIDSFVTHCVRPFCSLIQIHGHNRARQRDKLGHILEEFATLQDEAEKVDAALHSMLLKQEPQRQHLACLGTWVLYHNLRIMIQYLLSGFELELYSMHEYYYIYWYLSEFLYAWLMSTLSRADSSQMAEERIMEEQQKGRSSKKTKKKKKVRPLSREITMSQAYQNMCAGMYKTMIAFDMDGKVRKPKFELDSEQVRYEHRFAPFNSVITPPPVHYLQFKEMSDLNKYSPPPQSSDLYMAASKHFQQAKMILENIPNPDHEVNRILKVAKPNIVVMKLLAGGHKKDSKVPPEFDFSPHKYFPVVKLV</sequence>
<dbReference type="InterPro" id="IPR057983">
    <property type="entry name" value="NAA35-like_N"/>
</dbReference>
<dbReference type="PANTHER" id="PTHR21373:SF0">
    <property type="entry name" value="N-ALPHA-ACETYLTRANSFERASE 35, NATC AUXILIARY SUBUNIT"/>
    <property type="match status" value="1"/>
</dbReference>
<keyword evidence="4" id="KW-0963">Cytoplasm</keyword>
<protein>
    <recommendedName>
        <fullName evidence="3">N-alpha-acetyltransferase 35, NatC auxiliary subunit</fullName>
    </recommendedName>
    <alternativeName>
        <fullName evidence="5">Protein MAK10 homolog</fullName>
    </alternativeName>
</protein>
<feature type="domain" description="NAA35-like N-terminal" evidence="7">
    <location>
        <begin position="146"/>
        <end position="188"/>
    </location>
</feature>
<feature type="domain" description="NAA35-like N-terminal" evidence="7">
    <location>
        <begin position="46"/>
        <end position="137"/>
    </location>
</feature>
<evidence type="ECO:0000256" key="2">
    <source>
        <dbReference type="ARBA" id="ARBA00006289"/>
    </source>
</evidence>
<evidence type="ECO:0000259" key="8">
    <source>
        <dbReference type="Pfam" id="PF25789"/>
    </source>
</evidence>
<dbReference type="RefSeq" id="XP_067171878.1">
    <property type="nucleotide sequence ID" value="XM_067315777.1"/>
</dbReference>
<evidence type="ECO:0000256" key="6">
    <source>
        <dbReference type="SAM" id="MobiDB-lite"/>
    </source>
</evidence>
<evidence type="ECO:0000256" key="5">
    <source>
        <dbReference type="ARBA" id="ARBA00030494"/>
    </source>
</evidence>
<name>A0ABM4G3U3_9AVES</name>
<evidence type="ECO:0000259" key="7">
    <source>
        <dbReference type="Pfam" id="PF04112"/>
    </source>
</evidence>
<proteinExistence type="inferred from homology"/>
<dbReference type="Pfam" id="PF04112">
    <property type="entry name" value="Mak10"/>
    <property type="match status" value="2"/>
</dbReference>
<dbReference type="Proteomes" id="UP001652627">
    <property type="component" value="Chromosome Z"/>
</dbReference>
<evidence type="ECO:0000313" key="9">
    <source>
        <dbReference type="Proteomes" id="UP001652627"/>
    </source>
</evidence>
<dbReference type="InterPro" id="IPR007244">
    <property type="entry name" value="Naa35_N"/>
</dbReference>
<dbReference type="GeneID" id="106485818"/>
<feature type="domain" description="NAA35-like TPR repeats" evidence="8">
    <location>
        <begin position="311"/>
        <end position="682"/>
    </location>
</feature>
<feature type="compositionally biased region" description="Basic residues" evidence="6">
    <location>
        <begin position="518"/>
        <end position="531"/>
    </location>
</feature>
<feature type="region of interest" description="Disordered" evidence="6">
    <location>
        <begin position="508"/>
        <end position="533"/>
    </location>
</feature>
<accession>A0ABM4G3U3</accession>
<organism evidence="9 10">
    <name type="scientific">Apteryx mantelli</name>
    <name type="common">North Island brown kiwi</name>
    <dbReference type="NCBI Taxonomy" id="2696672"/>
    <lineage>
        <taxon>Eukaryota</taxon>
        <taxon>Metazoa</taxon>
        <taxon>Chordata</taxon>
        <taxon>Craniata</taxon>
        <taxon>Vertebrata</taxon>
        <taxon>Euteleostomi</taxon>
        <taxon>Archelosauria</taxon>
        <taxon>Archosauria</taxon>
        <taxon>Dinosauria</taxon>
        <taxon>Saurischia</taxon>
        <taxon>Theropoda</taxon>
        <taxon>Coelurosauria</taxon>
        <taxon>Aves</taxon>
        <taxon>Palaeognathae</taxon>
        <taxon>Apterygiformes</taxon>
        <taxon>Apterygidae</taxon>
        <taxon>Apteryx</taxon>
    </lineage>
</organism>
<reference evidence="10" key="1">
    <citation type="submission" date="2025-08" db="UniProtKB">
        <authorList>
            <consortium name="RefSeq"/>
        </authorList>
    </citation>
    <scope>IDENTIFICATION</scope>
    <source>
        <tissue evidence="10">Blood</tissue>
    </source>
</reference>
<comment type="subcellular location">
    <subcellularLocation>
        <location evidence="1">Cytoplasm</location>
    </subcellularLocation>
</comment>
<gene>
    <name evidence="10" type="primary">NAA35</name>
</gene>